<dbReference type="Pfam" id="PF13966">
    <property type="entry name" value="zf-RVT"/>
    <property type="match status" value="1"/>
</dbReference>
<dbReference type="GeneID" id="109002005"/>
<reference evidence="2" key="1">
    <citation type="submission" date="2025-08" db="UniProtKB">
        <authorList>
            <consortium name="RefSeq"/>
        </authorList>
    </citation>
    <scope>IDENTIFICATION</scope>
    <source>
        <tissue evidence="2">Leaves</tissue>
    </source>
</reference>
<dbReference type="KEGG" id="jre:109002005"/>
<dbReference type="PROSITE" id="PS50878">
    <property type="entry name" value="RT_POL"/>
    <property type="match status" value="1"/>
</dbReference>
<name>A0A2I4FTY7_JUGRE</name>
<dbReference type="PANTHER" id="PTHR33116:SF80">
    <property type="entry name" value="REVERSE TRANSCRIPTASE ZINC-BINDING DOMAIN-CONTAINING PROTEIN"/>
    <property type="match status" value="1"/>
</dbReference>
<dbReference type="RefSeq" id="XP_018835107.2">
    <property type="nucleotide sequence ID" value="XM_018979562.2"/>
</dbReference>
<dbReference type="Gramene" id="Jr14_09130_p1">
    <property type="protein sequence ID" value="cds.Jr14_09130_p1"/>
    <property type="gene ID" value="Jr14_09130"/>
</dbReference>
<evidence type="ECO:0000313" key="2">
    <source>
        <dbReference type="RefSeq" id="XP_018835107.2"/>
    </source>
</evidence>
<dbReference type="AlphaFoldDB" id="A0A2I4FTY7"/>
<gene>
    <name evidence="2" type="primary">LOC109002005</name>
</gene>
<sequence length="451" mass="51905">MNGTPKGFFQSKRGLRQGDPLSPYLFIVMQEVLSRLIKHAADNGRIHPFFQARGTLLVSHLMYTDDIVIFANGSKRSIKGLMQVLNSYESWSGQVLSKEKSAIFFSKHILMSRKRSILRISGFSEGSFPFKYLGVPIVNGRLKAFDFTDLLGKVKKKIAGWKMKLLSVGGRTVLLRHVLSSMATHLLAVLHVPKIVIRELNKLLSSFFWGHSLWADFFKGKYVRDKHLSLLVPNKGTSVWKSIVNSIPDVLHNSKWLVREGNLSFWYDNWEEGGPLHIHYPVIDHSMIKIKECRIENGWDIPLLERLVGQQKANDVYQFLARRNEGQDVLVWMKENNGSFSTKSAWDCIRIQAPPLNWAHWIWHNHIPKKMSIMMWKASNNCLSVDAKIQMAGIPMVSKCNCCVLGNMEDLNHVLCSGEFARQLWHMAAVQLGVHMSEFRTWQEQIDFWFR</sequence>
<dbReference type="InterPro" id="IPR026960">
    <property type="entry name" value="RVT-Znf"/>
</dbReference>
<proteinExistence type="predicted"/>
<protein>
    <submittedName>
        <fullName evidence="2">Uncharacterized protein LOC109002005</fullName>
    </submittedName>
</protein>
<accession>A0A2I4FTY7</accession>
<dbReference type="Pfam" id="PF00078">
    <property type="entry name" value="RVT_1"/>
    <property type="match status" value="1"/>
</dbReference>
<dbReference type="PANTHER" id="PTHR33116">
    <property type="entry name" value="REVERSE TRANSCRIPTASE ZINC-BINDING DOMAIN-CONTAINING PROTEIN-RELATED-RELATED"/>
    <property type="match status" value="1"/>
</dbReference>
<dbReference type="Proteomes" id="UP000235220">
    <property type="component" value="Chromosome 14"/>
</dbReference>
<evidence type="ECO:0000313" key="1">
    <source>
        <dbReference type="Proteomes" id="UP000235220"/>
    </source>
</evidence>
<keyword evidence="1" id="KW-1185">Reference proteome</keyword>
<dbReference type="OrthoDB" id="1938625at2759"/>
<dbReference type="InterPro" id="IPR000477">
    <property type="entry name" value="RT_dom"/>
</dbReference>
<organism evidence="1 2">
    <name type="scientific">Juglans regia</name>
    <name type="common">English walnut</name>
    <dbReference type="NCBI Taxonomy" id="51240"/>
    <lineage>
        <taxon>Eukaryota</taxon>
        <taxon>Viridiplantae</taxon>
        <taxon>Streptophyta</taxon>
        <taxon>Embryophyta</taxon>
        <taxon>Tracheophyta</taxon>
        <taxon>Spermatophyta</taxon>
        <taxon>Magnoliopsida</taxon>
        <taxon>eudicotyledons</taxon>
        <taxon>Gunneridae</taxon>
        <taxon>Pentapetalae</taxon>
        <taxon>rosids</taxon>
        <taxon>fabids</taxon>
        <taxon>Fagales</taxon>
        <taxon>Juglandaceae</taxon>
        <taxon>Juglans</taxon>
    </lineage>
</organism>
<dbReference type="STRING" id="51240.A0A2I4FTY7"/>